<evidence type="ECO:0000256" key="1">
    <source>
        <dbReference type="SAM" id="MobiDB-lite"/>
    </source>
</evidence>
<sequence>MQFTIHTSPIDKTAICMQPPIGGTRSKRAVERNLPGTSTARCGAQSPDIHAVERCRVPCCEVLSAFSLAANGVCWDLGGGLLLAKGCSCLVEFDRISENLRSAELHLQHPSTPLKPKALAQHIYFHSSSSELVPAPRQPARTQPSGLHPEQHPANNGKRGNPTAGTHPGSSKSPSESPSESPNLAAPPHCAQTQP</sequence>
<dbReference type="Proteomes" id="UP000799779">
    <property type="component" value="Unassembled WGS sequence"/>
</dbReference>
<evidence type="ECO:0000313" key="3">
    <source>
        <dbReference type="Proteomes" id="UP000799779"/>
    </source>
</evidence>
<feature type="region of interest" description="Disordered" evidence="1">
    <location>
        <begin position="130"/>
        <end position="195"/>
    </location>
</feature>
<dbReference type="AlphaFoldDB" id="A0A6A5WIU8"/>
<protein>
    <submittedName>
        <fullName evidence="2">Uncharacterized protein</fullName>
    </submittedName>
</protein>
<accession>A0A6A5WIU8</accession>
<keyword evidence="3" id="KW-1185">Reference proteome</keyword>
<reference evidence="2" key="1">
    <citation type="journal article" date="2020" name="Stud. Mycol.">
        <title>101 Dothideomycetes genomes: a test case for predicting lifestyles and emergence of pathogens.</title>
        <authorList>
            <person name="Haridas S."/>
            <person name="Albert R."/>
            <person name="Binder M."/>
            <person name="Bloem J."/>
            <person name="Labutti K."/>
            <person name="Salamov A."/>
            <person name="Andreopoulos B."/>
            <person name="Baker S."/>
            <person name="Barry K."/>
            <person name="Bills G."/>
            <person name="Bluhm B."/>
            <person name="Cannon C."/>
            <person name="Castanera R."/>
            <person name="Culley D."/>
            <person name="Daum C."/>
            <person name="Ezra D."/>
            <person name="Gonzalez J."/>
            <person name="Henrissat B."/>
            <person name="Kuo A."/>
            <person name="Liang C."/>
            <person name="Lipzen A."/>
            <person name="Lutzoni F."/>
            <person name="Magnuson J."/>
            <person name="Mondo S."/>
            <person name="Nolan M."/>
            <person name="Ohm R."/>
            <person name="Pangilinan J."/>
            <person name="Park H.-J."/>
            <person name="Ramirez L."/>
            <person name="Alfaro M."/>
            <person name="Sun H."/>
            <person name="Tritt A."/>
            <person name="Yoshinaga Y."/>
            <person name="Zwiers L.-H."/>
            <person name="Turgeon B."/>
            <person name="Goodwin S."/>
            <person name="Spatafora J."/>
            <person name="Crous P."/>
            <person name="Grigoriev I."/>
        </authorList>
    </citation>
    <scope>NUCLEOTIDE SEQUENCE</scope>
    <source>
        <strain evidence="2">CBS 123094</strain>
    </source>
</reference>
<evidence type="ECO:0000313" key="2">
    <source>
        <dbReference type="EMBL" id="KAF1997596.1"/>
    </source>
</evidence>
<feature type="compositionally biased region" description="Low complexity" evidence="1">
    <location>
        <begin position="170"/>
        <end position="182"/>
    </location>
</feature>
<name>A0A6A5WIU8_9PLEO</name>
<proteinExistence type="predicted"/>
<organism evidence="2 3">
    <name type="scientific">Amniculicola lignicola CBS 123094</name>
    <dbReference type="NCBI Taxonomy" id="1392246"/>
    <lineage>
        <taxon>Eukaryota</taxon>
        <taxon>Fungi</taxon>
        <taxon>Dikarya</taxon>
        <taxon>Ascomycota</taxon>
        <taxon>Pezizomycotina</taxon>
        <taxon>Dothideomycetes</taxon>
        <taxon>Pleosporomycetidae</taxon>
        <taxon>Pleosporales</taxon>
        <taxon>Amniculicolaceae</taxon>
        <taxon>Amniculicola</taxon>
    </lineage>
</organism>
<dbReference type="EMBL" id="ML977611">
    <property type="protein sequence ID" value="KAF1997596.1"/>
    <property type="molecule type" value="Genomic_DNA"/>
</dbReference>
<gene>
    <name evidence="2" type="ORF">P154DRAFT_578705</name>
</gene>